<evidence type="ECO:0000313" key="3">
    <source>
        <dbReference type="Proteomes" id="UP001497644"/>
    </source>
</evidence>
<proteinExistence type="predicted"/>
<dbReference type="AlphaFoldDB" id="A0AAV2NIJ2"/>
<keyword evidence="3" id="KW-1185">Reference proteome</keyword>
<dbReference type="EMBL" id="OZ034825">
    <property type="protein sequence ID" value="CAL1679848.1"/>
    <property type="molecule type" value="Genomic_DNA"/>
</dbReference>
<sequence>MIDELTKMTAGLNGFPITDIARAQFRPARENLLQKIKSRYRSPLKLSQDSRREKVLSYAGRKFTNAGGKVTVVNIIPRVASGIADKNTIMHPSTESHCAFRSARLDQRRHSSLRRSGER</sequence>
<accession>A0AAV2NIJ2</accession>
<feature type="compositionally biased region" description="Basic and acidic residues" evidence="1">
    <location>
        <begin position="103"/>
        <end position="119"/>
    </location>
</feature>
<evidence type="ECO:0000256" key="1">
    <source>
        <dbReference type="SAM" id="MobiDB-lite"/>
    </source>
</evidence>
<feature type="region of interest" description="Disordered" evidence="1">
    <location>
        <begin position="99"/>
        <end position="119"/>
    </location>
</feature>
<name>A0AAV2NIJ2_9HYME</name>
<reference evidence="2" key="1">
    <citation type="submission" date="2024-04" db="EMBL/GenBank/DDBJ databases">
        <authorList>
            <consortium name="Molecular Ecology Group"/>
        </authorList>
    </citation>
    <scope>NUCLEOTIDE SEQUENCE</scope>
</reference>
<dbReference type="Proteomes" id="UP001497644">
    <property type="component" value="Chromosome 2"/>
</dbReference>
<evidence type="ECO:0000313" key="2">
    <source>
        <dbReference type="EMBL" id="CAL1679848.1"/>
    </source>
</evidence>
<gene>
    <name evidence="2" type="ORF">LPLAT_LOCUS5965</name>
</gene>
<protein>
    <submittedName>
        <fullName evidence="2">Uncharacterized protein</fullName>
    </submittedName>
</protein>
<organism evidence="2 3">
    <name type="scientific">Lasius platythorax</name>
    <dbReference type="NCBI Taxonomy" id="488582"/>
    <lineage>
        <taxon>Eukaryota</taxon>
        <taxon>Metazoa</taxon>
        <taxon>Ecdysozoa</taxon>
        <taxon>Arthropoda</taxon>
        <taxon>Hexapoda</taxon>
        <taxon>Insecta</taxon>
        <taxon>Pterygota</taxon>
        <taxon>Neoptera</taxon>
        <taxon>Endopterygota</taxon>
        <taxon>Hymenoptera</taxon>
        <taxon>Apocrita</taxon>
        <taxon>Aculeata</taxon>
        <taxon>Formicoidea</taxon>
        <taxon>Formicidae</taxon>
        <taxon>Formicinae</taxon>
        <taxon>Lasius</taxon>
        <taxon>Lasius</taxon>
    </lineage>
</organism>